<accession>A0A9N9NZU1</accession>
<gene>
    <name evidence="1" type="ORF">CPELLU_LOCUS16136</name>
</gene>
<dbReference type="EMBL" id="CAJVQA010022952">
    <property type="protein sequence ID" value="CAG8776274.1"/>
    <property type="molecule type" value="Genomic_DNA"/>
</dbReference>
<reference evidence="1" key="1">
    <citation type="submission" date="2021-06" db="EMBL/GenBank/DDBJ databases">
        <authorList>
            <person name="Kallberg Y."/>
            <person name="Tangrot J."/>
            <person name="Rosling A."/>
        </authorList>
    </citation>
    <scope>NUCLEOTIDE SEQUENCE</scope>
    <source>
        <strain evidence="1">FL966</strain>
    </source>
</reference>
<evidence type="ECO:0000313" key="1">
    <source>
        <dbReference type="EMBL" id="CAG8776274.1"/>
    </source>
</evidence>
<proteinExistence type="predicted"/>
<keyword evidence="2" id="KW-1185">Reference proteome</keyword>
<comment type="caution">
    <text evidence="1">The sequence shown here is derived from an EMBL/GenBank/DDBJ whole genome shotgun (WGS) entry which is preliminary data.</text>
</comment>
<sequence length="54" mass="6362">YIGRCYVIDLLYDGIYRLILIGEFRFPEDPTTWGTLMNCFQVMVTIQEQPSTKI</sequence>
<protein>
    <submittedName>
        <fullName evidence="1">24401_t:CDS:1</fullName>
    </submittedName>
</protein>
<dbReference type="OrthoDB" id="2428485at2759"/>
<dbReference type="AlphaFoldDB" id="A0A9N9NZU1"/>
<dbReference type="Proteomes" id="UP000789759">
    <property type="component" value="Unassembled WGS sequence"/>
</dbReference>
<name>A0A9N9NZU1_9GLOM</name>
<feature type="non-terminal residue" evidence="1">
    <location>
        <position position="1"/>
    </location>
</feature>
<organism evidence="1 2">
    <name type="scientific">Cetraspora pellucida</name>
    <dbReference type="NCBI Taxonomy" id="1433469"/>
    <lineage>
        <taxon>Eukaryota</taxon>
        <taxon>Fungi</taxon>
        <taxon>Fungi incertae sedis</taxon>
        <taxon>Mucoromycota</taxon>
        <taxon>Glomeromycotina</taxon>
        <taxon>Glomeromycetes</taxon>
        <taxon>Diversisporales</taxon>
        <taxon>Gigasporaceae</taxon>
        <taxon>Cetraspora</taxon>
    </lineage>
</organism>
<evidence type="ECO:0000313" key="2">
    <source>
        <dbReference type="Proteomes" id="UP000789759"/>
    </source>
</evidence>